<dbReference type="Pfam" id="PF13202">
    <property type="entry name" value="EF-hand_5"/>
    <property type="match status" value="4"/>
</dbReference>
<feature type="chain" id="PRO_5016438536" description="EF-hand domain-containing protein" evidence="2">
    <location>
        <begin position="23"/>
        <end position="145"/>
    </location>
</feature>
<accession>A0A317TBY3</accession>
<evidence type="ECO:0000259" key="3">
    <source>
        <dbReference type="Pfam" id="PF13202"/>
    </source>
</evidence>
<organism evidence="4 5">
    <name type="scientific">Prosthecochloris marina</name>
    <dbReference type="NCBI Taxonomy" id="2017681"/>
    <lineage>
        <taxon>Bacteria</taxon>
        <taxon>Pseudomonadati</taxon>
        <taxon>Chlorobiota</taxon>
        <taxon>Chlorobiia</taxon>
        <taxon>Chlorobiales</taxon>
        <taxon>Chlorobiaceae</taxon>
        <taxon>Prosthecochloris</taxon>
    </lineage>
</organism>
<feature type="signal peptide" evidence="2">
    <location>
        <begin position="1"/>
        <end position="22"/>
    </location>
</feature>
<feature type="domain" description="EF-hand" evidence="3">
    <location>
        <begin position="95"/>
        <end position="109"/>
    </location>
</feature>
<feature type="compositionally biased region" description="Basic and acidic residues" evidence="1">
    <location>
        <begin position="112"/>
        <end position="121"/>
    </location>
</feature>
<evidence type="ECO:0000256" key="2">
    <source>
        <dbReference type="SAM" id="SignalP"/>
    </source>
</evidence>
<dbReference type="AlphaFoldDB" id="A0A317TBY3"/>
<protein>
    <recommendedName>
        <fullName evidence="3">EF-hand domain-containing protein</fullName>
    </recommendedName>
</protein>
<dbReference type="OrthoDB" id="665834at2"/>
<dbReference type="GO" id="GO:0005509">
    <property type="term" value="F:calcium ion binding"/>
    <property type="evidence" value="ECO:0007669"/>
    <property type="project" value="InterPro"/>
</dbReference>
<keyword evidence="2" id="KW-0732">Signal</keyword>
<feature type="region of interest" description="Disordered" evidence="1">
    <location>
        <begin position="103"/>
        <end position="145"/>
    </location>
</feature>
<gene>
    <name evidence="4" type="ORF">CR164_01930</name>
</gene>
<reference evidence="5" key="1">
    <citation type="submission" date="2017-10" db="EMBL/GenBank/DDBJ databases">
        <authorList>
            <person name="Gaisin V.A."/>
            <person name="Rysina M.S."/>
            <person name="Grouzdev D.S."/>
        </authorList>
    </citation>
    <scope>NUCLEOTIDE SEQUENCE [LARGE SCALE GENOMIC DNA]</scope>
    <source>
        <strain evidence="5">V1</strain>
    </source>
</reference>
<feature type="domain" description="EF-hand" evidence="3">
    <location>
        <begin position="116"/>
        <end position="131"/>
    </location>
</feature>
<dbReference type="EMBL" id="PDNZ01000001">
    <property type="protein sequence ID" value="PWW83336.1"/>
    <property type="molecule type" value="Genomic_DNA"/>
</dbReference>
<feature type="domain" description="EF-hand" evidence="3">
    <location>
        <begin position="38"/>
        <end position="53"/>
    </location>
</feature>
<name>A0A317TBY3_9CHLB</name>
<comment type="caution">
    <text evidence="4">The sequence shown here is derived from an EMBL/GenBank/DDBJ whole genome shotgun (WGS) entry which is preliminary data.</text>
</comment>
<dbReference type="InterPro" id="IPR002048">
    <property type="entry name" value="EF_hand_dom"/>
</dbReference>
<sequence>MKHFFGLLCAFLLFSRVAPASAEKQSEEDRVLGPAFIAKFDTNKDGKVSMSEFPETSEPFPDFYRLDKNRDGYIDKDEVPTQPAPSFENTSFLATFDTDNDGKISMSEFPESDAHFREFDKNNNGYIEENEIPTQPPPQLQIGRP</sequence>
<dbReference type="Gene3D" id="1.10.238.10">
    <property type="entry name" value="EF-hand"/>
    <property type="match status" value="2"/>
</dbReference>
<dbReference type="SUPFAM" id="SSF47473">
    <property type="entry name" value="EF-hand"/>
    <property type="match status" value="1"/>
</dbReference>
<evidence type="ECO:0000313" key="5">
    <source>
        <dbReference type="Proteomes" id="UP000246278"/>
    </source>
</evidence>
<evidence type="ECO:0000313" key="4">
    <source>
        <dbReference type="EMBL" id="PWW83336.1"/>
    </source>
</evidence>
<dbReference type="RefSeq" id="WP_110022217.1">
    <property type="nucleotide sequence ID" value="NZ_PDNZ01000001.1"/>
</dbReference>
<proteinExistence type="predicted"/>
<dbReference type="PROSITE" id="PS00018">
    <property type="entry name" value="EF_HAND_1"/>
    <property type="match status" value="3"/>
</dbReference>
<keyword evidence="5" id="KW-1185">Reference proteome</keyword>
<dbReference type="InterPro" id="IPR018247">
    <property type="entry name" value="EF_Hand_1_Ca_BS"/>
</dbReference>
<dbReference type="Proteomes" id="UP000246278">
    <property type="component" value="Unassembled WGS sequence"/>
</dbReference>
<evidence type="ECO:0000256" key="1">
    <source>
        <dbReference type="SAM" id="MobiDB-lite"/>
    </source>
</evidence>
<feature type="domain" description="EF-hand" evidence="3">
    <location>
        <begin position="62"/>
        <end position="78"/>
    </location>
</feature>
<dbReference type="InterPro" id="IPR011992">
    <property type="entry name" value="EF-hand-dom_pair"/>
</dbReference>